<keyword evidence="10" id="KW-0333">Golgi apparatus</keyword>
<evidence type="ECO:0000256" key="11">
    <source>
        <dbReference type="SAM" id="SignalP"/>
    </source>
</evidence>
<dbReference type="SUPFAM" id="SSF53756">
    <property type="entry name" value="UDP-Glycosyltransferase/glycogen phosphorylase"/>
    <property type="match status" value="1"/>
</dbReference>
<comment type="similarity">
    <text evidence="4">Belongs to the UDP-glycosyltransferase family.</text>
</comment>
<dbReference type="EMBL" id="CAJGYO010000006">
    <property type="protein sequence ID" value="CAD6235771.1"/>
    <property type="molecule type" value="Genomic_DNA"/>
</dbReference>
<dbReference type="Pfam" id="PF00201">
    <property type="entry name" value="UDPGT"/>
    <property type="match status" value="1"/>
</dbReference>
<dbReference type="GO" id="GO:0048193">
    <property type="term" value="P:Golgi vesicle transport"/>
    <property type="evidence" value="ECO:0007669"/>
    <property type="project" value="InterPro"/>
</dbReference>
<evidence type="ECO:0000256" key="7">
    <source>
        <dbReference type="ARBA" id="ARBA00022679"/>
    </source>
</evidence>
<dbReference type="InterPro" id="IPR050481">
    <property type="entry name" value="UDP-glycosyltransf_plant"/>
</dbReference>
<dbReference type="CDD" id="cd03784">
    <property type="entry name" value="GT1_Gtf-like"/>
    <property type="match status" value="1"/>
</dbReference>
<organism evidence="12 13">
    <name type="scientific">Miscanthus lutarioriparius</name>
    <dbReference type="NCBI Taxonomy" id="422564"/>
    <lineage>
        <taxon>Eukaryota</taxon>
        <taxon>Viridiplantae</taxon>
        <taxon>Streptophyta</taxon>
        <taxon>Embryophyta</taxon>
        <taxon>Tracheophyta</taxon>
        <taxon>Spermatophyta</taxon>
        <taxon>Magnoliopsida</taxon>
        <taxon>Liliopsida</taxon>
        <taxon>Poales</taxon>
        <taxon>Poaceae</taxon>
        <taxon>PACMAD clade</taxon>
        <taxon>Panicoideae</taxon>
        <taxon>Andropogonodae</taxon>
        <taxon>Andropogoneae</taxon>
        <taxon>Saccharinae</taxon>
        <taxon>Miscanthus</taxon>
    </lineage>
</organism>
<name>A0A811P7Q2_9POAL</name>
<keyword evidence="11" id="KW-0732">Signal</keyword>
<dbReference type="CDD" id="cd14943">
    <property type="entry name" value="TRAPPC5_Trs31"/>
    <property type="match status" value="1"/>
</dbReference>
<comment type="subcellular location">
    <subcellularLocation>
        <location evidence="1">Endoplasmic reticulum</location>
    </subcellularLocation>
    <subcellularLocation>
        <location evidence="2">Golgi apparatus</location>
    </subcellularLocation>
</comment>
<gene>
    <name evidence="12" type="ORF">NCGR_LOCUS23907</name>
</gene>
<dbReference type="GO" id="GO:0035251">
    <property type="term" value="F:UDP-glucosyltransferase activity"/>
    <property type="evidence" value="ECO:0007669"/>
    <property type="project" value="InterPro"/>
</dbReference>
<evidence type="ECO:0000313" key="12">
    <source>
        <dbReference type="EMBL" id="CAD6235771.1"/>
    </source>
</evidence>
<comment type="caution">
    <text evidence="12">The sequence shown here is derived from an EMBL/GenBank/DDBJ whole genome shotgun (WGS) entry which is preliminary data.</text>
</comment>
<dbReference type="InterPro" id="IPR024096">
    <property type="entry name" value="NO_sig/Golgi_transp_ligand-bd"/>
</dbReference>
<evidence type="ECO:0000256" key="1">
    <source>
        <dbReference type="ARBA" id="ARBA00004240"/>
    </source>
</evidence>
<evidence type="ECO:0000256" key="3">
    <source>
        <dbReference type="ARBA" id="ARBA00006218"/>
    </source>
</evidence>
<dbReference type="PROSITE" id="PS00375">
    <property type="entry name" value="UDPGT"/>
    <property type="match status" value="1"/>
</dbReference>
<dbReference type="GO" id="GO:0030008">
    <property type="term" value="C:TRAPP complex"/>
    <property type="evidence" value="ECO:0007669"/>
    <property type="project" value="InterPro"/>
</dbReference>
<evidence type="ECO:0000256" key="8">
    <source>
        <dbReference type="ARBA" id="ARBA00022824"/>
    </source>
</evidence>
<dbReference type="Proteomes" id="UP000604825">
    <property type="component" value="Unassembled WGS sequence"/>
</dbReference>
<feature type="signal peptide" evidence="11">
    <location>
        <begin position="1"/>
        <end position="24"/>
    </location>
</feature>
<keyword evidence="7" id="KW-0808">Transferase</keyword>
<dbReference type="OrthoDB" id="5835829at2759"/>
<dbReference type="InterPro" id="IPR035595">
    <property type="entry name" value="UDP_glycos_trans_CS"/>
</dbReference>
<dbReference type="Gene3D" id="3.40.50.2000">
    <property type="entry name" value="Glycogen Phosphorylase B"/>
    <property type="match status" value="2"/>
</dbReference>
<evidence type="ECO:0000313" key="13">
    <source>
        <dbReference type="Proteomes" id="UP000604825"/>
    </source>
</evidence>
<dbReference type="Gene3D" id="3.30.1380.20">
    <property type="entry name" value="Trafficking protein particle complex subunit 3"/>
    <property type="match status" value="1"/>
</dbReference>
<dbReference type="InterPro" id="IPR016696">
    <property type="entry name" value="TRAPP-I_su5"/>
</dbReference>
<keyword evidence="9" id="KW-0931">ER-Golgi transport</keyword>
<keyword evidence="6" id="KW-0328">Glycosyltransferase</keyword>
<feature type="chain" id="PRO_5032945071" evidence="11">
    <location>
        <begin position="25"/>
        <end position="646"/>
    </location>
</feature>
<evidence type="ECO:0000256" key="5">
    <source>
        <dbReference type="ARBA" id="ARBA00022448"/>
    </source>
</evidence>
<dbReference type="FunFam" id="3.40.50.2000:FF:000037">
    <property type="entry name" value="Glycosyltransferase"/>
    <property type="match status" value="1"/>
</dbReference>
<evidence type="ECO:0000256" key="4">
    <source>
        <dbReference type="ARBA" id="ARBA00009995"/>
    </source>
</evidence>
<keyword evidence="5" id="KW-0813">Transport</keyword>
<evidence type="ECO:0000256" key="10">
    <source>
        <dbReference type="ARBA" id="ARBA00023034"/>
    </source>
</evidence>
<dbReference type="FunFam" id="3.30.1380.20:FF:000002">
    <property type="entry name" value="Trafficking protein particle complex subunit"/>
    <property type="match status" value="1"/>
</dbReference>
<sequence length="646" mass="70911">MGDANGSSMHVVLLPWLAFGHILPFTELAKRIARQGHRVTLFSTPRNTRRLIRIPPELAGQIRVVDIALPRLERLPEDAEASIDLPSDDLRPYLRVAYDAAFSDKLSAILQESGPERPDWVVIDYAAYWAPATAARHGVPCAFLSLFGAAALSFYGPPEGLMGRGKYARTKPEDLTVVPDYVPFPTTVAHRGFEARELFKPGLVPDDSGVSEGHRFGVSIGESQVVGIRSRTELESEWLQVLDKLYQKPVIPVGLFPPPPTQDIAGHEASLRWLDRQARGSVVYAAFGSEAKLTSAQLQTIALGLEASGLPFIWALRPPADGDAEPGQGTGGLPEGFEERVNGRGLVCRGWVPQPRLLAHESVGGFLTHAGWNSISEGLSRGVRMVLLPLMFDQGLNARLLVEKKIGIEVERDEDDGTFAPKDIADALRTAMVENQGGTRVKELAELEGAGKMISVGKAKQYANVLDKPLSRGRQEVSLSAFAFLFSELVQYNQTQVDNITELERRLEDAGYAVGVRVLELLCHREKGNRRETRLLGILSFIHSTVWKVLFGKVADSLEKGTEHDDEYMISEKELLVNRFISVPKDMGAFNCGAFVAGIVKGVLDNAGFPAVVTAHFVPIEGQQRPRTTILIKFAEEVLHREARLG</sequence>
<reference evidence="12" key="1">
    <citation type="submission" date="2020-10" db="EMBL/GenBank/DDBJ databases">
        <authorList>
            <person name="Han B."/>
            <person name="Lu T."/>
            <person name="Zhao Q."/>
            <person name="Huang X."/>
            <person name="Zhao Y."/>
        </authorList>
    </citation>
    <scope>NUCLEOTIDE SEQUENCE</scope>
</reference>
<accession>A0A811P7Q2</accession>
<evidence type="ECO:0000256" key="9">
    <source>
        <dbReference type="ARBA" id="ARBA00022892"/>
    </source>
</evidence>
<dbReference type="PANTHER" id="PTHR48049:SF80">
    <property type="entry name" value="GLYCOSYLTRANSFERASE"/>
    <property type="match status" value="1"/>
</dbReference>
<comment type="similarity">
    <text evidence="3">Belongs to the TRAPP small subunits family. BET3 subfamily.</text>
</comment>
<dbReference type="InterPro" id="IPR002213">
    <property type="entry name" value="UDP_glucos_trans"/>
</dbReference>
<evidence type="ECO:0000256" key="6">
    <source>
        <dbReference type="ARBA" id="ARBA00022676"/>
    </source>
</evidence>
<dbReference type="AlphaFoldDB" id="A0A811P7Q2"/>
<dbReference type="InterPro" id="IPR007194">
    <property type="entry name" value="TRAPP_component"/>
</dbReference>
<protein>
    <submittedName>
        <fullName evidence="12">Uncharacterized protein</fullName>
    </submittedName>
</protein>
<proteinExistence type="inferred from homology"/>
<dbReference type="GO" id="GO:0005783">
    <property type="term" value="C:endoplasmic reticulum"/>
    <property type="evidence" value="ECO:0007669"/>
    <property type="project" value="UniProtKB-SubCell"/>
</dbReference>
<dbReference type="PANTHER" id="PTHR48049">
    <property type="entry name" value="GLYCOSYLTRANSFERASE"/>
    <property type="match status" value="1"/>
</dbReference>
<keyword evidence="13" id="KW-1185">Reference proteome</keyword>
<dbReference type="Pfam" id="PF04051">
    <property type="entry name" value="TRAPP"/>
    <property type="match status" value="1"/>
</dbReference>
<dbReference type="SUPFAM" id="SSF111126">
    <property type="entry name" value="Ligand-binding domain in the NO signalling and Golgi transport"/>
    <property type="match status" value="1"/>
</dbReference>
<keyword evidence="8" id="KW-0256">Endoplasmic reticulum</keyword>
<dbReference type="GO" id="GO:0005794">
    <property type="term" value="C:Golgi apparatus"/>
    <property type="evidence" value="ECO:0007669"/>
    <property type="project" value="UniProtKB-SubCell"/>
</dbReference>
<evidence type="ECO:0000256" key="2">
    <source>
        <dbReference type="ARBA" id="ARBA00004555"/>
    </source>
</evidence>
<dbReference type="FunFam" id="3.40.50.2000:FF:000088">
    <property type="entry name" value="Glycosyltransferase"/>
    <property type="match status" value="1"/>
</dbReference>